<evidence type="ECO:0000259" key="2">
    <source>
        <dbReference type="Pfam" id="PF21018"/>
    </source>
</evidence>
<evidence type="ECO:0000313" key="3">
    <source>
        <dbReference type="EnsemblPlants" id="AUR62024076-RA:cds"/>
    </source>
</evidence>
<organism evidence="3 4">
    <name type="scientific">Chenopodium quinoa</name>
    <name type="common">Quinoa</name>
    <dbReference type="NCBI Taxonomy" id="63459"/>
    <lineage>
        <taxon>Eukaryota</taxon>
        <taxon>Viridiplantae</taxon>
        <taxon>Streptophyta</taxon>
        <taxon>Embryophyta</taxon>
        <taxon>Tracheophyta</taxon>
        <taxon>Spermatophyta</taxon>
        <taxon>Magnoliopsida</taxon>
        <taxon>eudicotyledons</taxon>
        <taxon>Gunneridae</taxon>
        <taxon>Pentapetalae</taxon>
        <taxon>Caryophyllales</taxon>
        <taxon>Chenopodiaceae</taxon>
        <taxon>Chenopodioideae</taxon>
        <taxon>Atripliceae</taxon>
        <taxon>Chenopodium</taxon>
    </lineage>
</organism>
<feature type="domain" description="TypA/BipA C-terminal" evidence="2">
    <location>
        <begin position="55"/>
        <end position="154"/>
    </location>
</feature>
<proteinExistence type="predicted"/>
<feature type="signal peptide" evidence="1">
    <location>
        <begin position="1"/>
        <end position="31"/>
    </location>
</feature>
<dbReference type="SUPFAM" id="SSF56219">
    <property type="entry name" value="DNase I-like"/>
    <property type="match status" value="1"/>
</dbReference>
<dbReference type="PANTHER" id="PTHR33710:SF79">
    <property type="entry name" value="OS06G0205337 PROTEIN"/>
    <property type="match status" value="1"/>
</dbReference>
<dbReference type="Gramene" id="AUR62024076-RA">
    <property type="protein sequence ID" value="AUR62024076-RA:cds"/>
    <property type="gene ID" value="AUR62024076"/>
</dbReference>
<dbReference type="AlphaFoldDB" id="A0A803M6K3"/>
<dbReference type="Pfam" id="PF21018">
    <property type="entry name" value="BipA_C"/>
    <property type="match status" value="1"/>
</dbReference>
<evidence type="ECO:0000313" key="4">
    <source>
        <dbReference type="Proteomes" id="UP000596660"/>
    </source>
</evidence>
<dbReference type="Proteomes" id="UP000596660">
    <property type="component" value="Unplaced"/>
</dbReference>
<dbReference type="Gene3D" id="2.40.50.250">
    <property type="entry name" value="bipa protein"/>
    <property type="match status" value="1"/>
</dbReference>
<reference evidence="3" key="1">
    <citation type="journal article" date="2017" name="Nature">
        <title>The genome of Chenopodium quinoa.</title>
        <authorList>
            <person name="Jarvis D.E."/>
            <person name="Ho Y.S."/>
            <person name="Lightfoot D.J."/>
            <person name="Schmoeckel S.M."/>
            <person name="Li B."/>
            <person name="Borm T.J.A."/>
            <person name="Ohyanagi H."/>
            <person name="Mineta K."/>
            <person name="Michell C.T."/>
            <person name="Saber N."/>
            <person name="Kharbatia N.M."/>
            <person name="Rupper R.R."/>
            <person name="Sharp A.R."/>
            <person name="Dally N."/>
            <person name="Boughton B.A."/>
            <person name="Woo Y.H."/>
            <person name="Gao G."/>
            <person name="Schijlen E.G.W.M."/>
            <person name="Guo X."/>
            <person name="Momin A.A."/>
            <person name="Negrao S."/>
            <person name="Al-Babili S."/>
            <person name="Gehring C."/>
            <person name="Roessner U."/>
            <person name="Jung C."/>
            <person name="Murphy K."/>
            <person name="Arold S.T."/>
            <person name="Gojobori T."/>
            <person name="van der Linden C.G."/>
            <person name="van Loo E.N."/>
            <person name="Jellen E.N."/>
            <person name="Maughan P.J."/>
            <person name="Tester M."/>
        </authorList>
    </citation>
    <scope>NUCLEOTIDE SEQUENCE [LARGE SCALE GENOMIC DNA]</scope>
    <source>
        <strain evidence="3">cv. PI 614886</strain>
    </source>
</reference>
<name>A0A803M6K3_CHEQI</name>
<keyword evidence="4" id="KW-1185">Reference proteome</keyword>
<dbReference type="InterPro" id="IPR042116">
    <property type="entry name" value="TypA/BipA_C"/>
</dbReference>
<keyword evidence="1" id="KW-0732">Signal</keyword>
<protein>
    <recommendedName>
        <fullName evidence="2">TypA/BipA C-terminal domain-containing protein</fullName>
    </recommendedName>
</protein>
<sequence>MAVDRIAVGGLATQNIIWYLLVVVGGDGAVAEVVVGGDGAVGGGRGCGGVGSGGVSMGYGAITAHSLMGLEARGILFVTPGMETYDGMIIGEHSRDSDLDVNPARCKELNNIRAASKDENVKLSPPRLITLEEAIGYVQADELIEVTPKSIRWRMGLDLVDVPLSGPKFTWTNNRIDSDPIFERLDKVYASSAWFPDYPDTKVLHQPILFSDHTAIILSDTVESGYVKHPYRVENWCLSAYELLAWCVSHKKVWGTNWKTLVSEFQQASSVLSSRIDGCLFITTKDEKVAEVEATYLF</sequence>
<reference evidence="3" key="2">
    <citation type="submission" date="2021-03" db="UniProtKB">
        <authorList>
            <consortium name="EnsemblPlants"/>
        </authorList>
    </citation>
    <scope>IDENTIFICATION</scope>
</reference>
<dbReference type="InterPro" id="IPR036691">
    <property type="entry name" value="Endo/exonu/phosph_ase_sf"/>
</dbReference>
<dbReference type="InterPro" id="IPR048876">
    <property type="entry name" value="BipA_C"/>
</dbReference>
<accession>A0A803M6K3</accession>
<dbReference type="EnsemblPlants" id="AUR62024076-RA">
    <property type="protein sequence ID" value="AUR62024076-RA:cds"/>
    <property type="gene ID" value="AUR62024076"/>
</dbReference>
<feature type="chain" id="PRO_5030867305" description="TypA/BipA C-terminal domain-containing protein" evidence="1">
    <location>
        <begin position="32"/>
        <end position="298"/>
    </location>
</feature>
<dbReference type="PANTHER" id="PTHR33710">
    <property type="entry name" value="BNAC02G09200D PROTEIN"/>
    <property type="match status" value="1"/>
</dbReference>
<evidence type="ECO:0000256" key="1">
    <source>
        <dbReference type="SAM" id="SignalP"/>
    </source>
</evidence>